<dbReference type="GeneID" id="97670562"/>
<dbReference type="Pfam" id="PF13378">
    <property type="entry name" value="MR_MLE_C"/>
    <property type="match status" value="1"/>
</dbReference>
<keyword evidence="3" id="KW-0460">Magnesium</keyword>
<dbReference type="CDD" id="cd03316">
    <property type="entry name" value="MR_like"/>
    <property type="match status" value="1"/>
</dbReference>
<evidence type="ECO:0000256" key="2">
    <source>
        <dbReference type="ARBA" id="ARBA00022723"/>
    </source>
</evidence>
<sequence length="391" mass="43367">MQIKNLEIHVLLADDFDETLTSSAQDSLLVVVEDERGNRGYGESDVNPWIGRACIDAPGTHTMGLCLRDILMSEPVEDIRVFWERAYVATAMNGRRGAVIHALGAVEMALWDLLGKRENKPVWQLLGRQRRSDPVVPYASLQPHGVGFHDYRDALCQAAERARTLGFRAMKAEITMNGPYAHDGMKEPYDRHTELISEVRRTVGDDVTLMVDVQYMFPDAVSAAAVMKDWLDFDLYFVETPVWCDDLSEHRKLSELVDIPIAMGEWLSTRHEFADLIACGGVSIPQPDIGRVGGLSEALLVADMAARHDLTIVPHCWKTGVSTAATAHFSAVTPHCKFIEFLPQELCIEKLRKELTLGGVSMQDGVIVGLDDAPGLGVDLNWDAVRAYAQP</sequence>
<evidence type="ECO:0000313" key="5">
    <source>
        <dbReference type="EMBL" id="CTQ72366.1"/>
    </source>
</evidence>
<comment type="cofactor">
    <cofactor evidence="1">
        <name>Mg(2+)</name>
        <dbReference type="ChEBI" id="CHEBI:18420"/>
    </cofactor>
</comment>
<evidence type="ECO:0000256" key="3">
    <source>
        <dbReference type="ARBA" id="ARBA00022842"/>
    </source>
</evidence>
<keyword evidence="6" id="KW-1185">Reference proteome</keyword>
<dbReference type="OrthoDB" id="9802699at2"/>
<dbReference type="InterPro" id="IPR013342">
    <property type="entry name" value="Mandelate_racemase_C"/>
</dbReference>
<organism evidence="5 6">
    <name type="scientific">Roseibium album</name>
    <dbReference type="NCBI Taxonomy" id="311410"/>
    <lineage>
        <taxon>Bacteria</taxon>
        <taxon>Pseudomonadati</taxon>
        <taxon>Pseudomonadota</taxon>
        <taxon>Alphaproteobacteria</taxon>
        <taxon>Hyphomicrobiales</taxon>
        <taxon>Stappiaceae</taxon>
        <taxon>Roseibium</taxon>
    </lineage>
</organism>
<dbReference type="SUPFAM" id="SSF54826">
    <property type="entry name" value="Enolase N-terminal domain-like"/>
    <property type="match status" value="1"/>
</dbReference>
<dbReference type="PROSITE" id="PS00908">
    <property type="entry name" value="MR_MLE_1"/>
    <property type="match status" value="1"/>
</dbReference>
<dbReference type="SFLD" id="SFLDG00179">
    <property type="entry name" value="mandelate_racemase"/>
    <property type="match status" value="1"/>
</dbReference>
<dbReference type="GO" id="GO:0008869">
    <property type="term" value="F:galactonate dehydratase activity"/>
    <property type="evidence" value="ECO:0007669"/>
    <property type="project" value="UniProtKB-EC"/>
</dbReference>
<dbReference type="InterPro" id="IPR046945">
    <property type="entry name" value="RHMD-like"/>
</dbReference>
<dbReference type="GO" id="GO:0000287">
    <property type="term" value="F:magnesium ion binding"/>
    <property type="evidence" value="ECO:0007669"/>
    <property type="project" value="TreeGrafter"/>
</dbReference>
<protein>
    <submittedName>
        <fullName evidence="5">D-galactonate dehydratase</fullName>
        <ecNumber evidence="5">4.2.1.6</ecNumber>
    </submittedName>
</protein>
<dbReference type="Pfam" id="PF02746">
    <property type="entry name" value="MR_MLE_N"/>
    <property type="match status" value="1"/>
</dbReference>
<evidence type="ECO:0000259" key="4">
    <source>
        <dbReference type="SMART" id="SM00922"/>
    </source>
</evidence>
<dbReference type="InterPro" id="IPR013341">
    <property type="entry name" value="Mandelate_racemase_N_dom"/>
</dbReference>
<dbReference type="PANTHER" id="PTHR13794">
    <property type="entry name" value="ENOLASE SUPERFAMILY, MANDELATE RACEMASE"/>
    <property type="match status" value="1"/>
</dbReference>
<dbReference type="Proteomes" id="UP000049983">
    <property type="component" value="Unassembled WGS sequence"/>
</dbReference>
<dbReference type="InterPro" id="IPR029065">
    <property type="entry name" value="Enolase_C-like"/>
</dbReference>
<dbReference type="InterPro" id="IPR018110">
    <property type="entry name" value="Mandel_Rmase/mucon_lact_enz_CS"/>
</dbReference>
<evidence type="ECO:0000313" key="6">
    <source>
        <dbReference type="Proteomes" id="UP000049983"/>
    </source>
</evidence>
<dbReference type="Gene3D" id="3.30.390.10">
    <property type="entry name" value="Enolase-like, N-terminal domain"/>
    <property type="match status" value="1"/>
</dbReference>
<dbReference type="SFLD" id="SFLDS00001">
    <property type="entry name" value="Enolase"/>
    <property type="match status" value="1"/>
</dbReference>
<dbReference type="PANTHER" id="PTHR13794:SF58">
    <property type="entry name" value="MITOCHONDRIAL ENOLASE SUPERFAMILY MEMBER 1"/>
    <property type="match status" value="1"/>
</dbReference>
<dbReference type="GO" id="GO:0009063">
    <property type="term" value="P:amino acid catabolic process"/>
    <property type="evidence" value="ECO:0007669"/>
    <property type="project" value="InterPro"/>
</dbReference>
<dbReference type="AlphaFoldDB" id="A0A0M7AD76"/>
<dbReference type="SUPFAM" id="SSF51604">
    <property type="entry name" value="Enolase C-terminal domain-like"/>
    <property type="match status" value="1"/>
</dbReference>
<gene>
    <name evidence="5" type="primary">dgoD_2</name>
    <name evidence="5" type="ORF">LA5096_03211</name>
</gene>
<name>A0A0M7AD76_9HYPH</name>
<dbReference type="SMART" id="SM00922">
    <property type="entry name" value="MR_MLE"/>
    <property type="match status" value="1"/>
</dbReference>
<keyword evidence="5" id="KW-0456">Lyase</keyword>
<dbReference type="RefSeq" id="WP_055110986.1">
    <property type="nucleotide sequence ID" value="NZ_CXWA01000006.1"/>
</dbReference>
<dbReference type="EMBL" id="CXWC01000011">
    <property type="protein sequence ID" value="CTQ72366.1"/>
    <property type="molecule type" value="Genomic_DNA"/>
</dbReference>
<proteinExistence type="predicted"/>
<dbReference type="GO" id="GO:0016052">
    <property type="term" value="P:carbohydrate catabolic process"/>
    <property type="evidence" value="ECO:0007669"/>
    <property type="project" value="TreeGrafter"/>
</dbReference>
<dbReference type="Gene3D" id="3.20.20.120">
    <property type="entry name" value="Enolase-like C-terminal domain"/>
    <property type="match status" value="1"/>
</dbReference>
<keyword evidence="2" id="KW-0479">Metal-binding</keyword>
<dbReference type="STRING" id="311410.LA5095_00070"/>
<dbReference type="EC" id="4.2.1.6" evidence="5"/>
<evidence type="ECO:0000256" key="1">
    <source>
        <dbReference type="ARBA" id="ARBA00001946"/>
    </source>
</evidence>
<dbReference type="InterPro" id="IPR029017">
    <property type="entry name" value="Enolase-like_N"/>
</dbReference>
<accession>A0A0M7AD76</accession>
<reference evidence="6" key="1">
    <citation type="submission" date="2015-07" db="EMBL/GenBank/DDBJ databases">
        <authorList>
            <person name="Rodrigo-Torres Lidia"/>
            <person name="Arahal R.David."/>
        </authorList>
    </citation>
    <scope>NUCLEOTIDE SEQUENCE [LARGE SCALE GENOMIC DNA]</scope>
    <source>
        <strain evidence="6">CECT 5096</strain>
    </source>
</reference>
<dbReference type="InterPro" id="IPR036849">
    <property type="entry name" value="Enolase-like_C_sf"/>
</dbReference>
<feature type="domain" description="Mandelate racemase/muconate lactonizing enzyme C-terminal" evidence="4">
    <location>
        <begin position="152"/>
        <end position="260"/>
    </location>
</feature>